<dbReference type="AlphaFoldDB" id="A0A2V5HRV5"/>
<keyword evidence="3" id="KW-1185">Reference proteome</keyword>
<evidence type="ECO:0000313" key="3">
    <source>
        <dbReference type="Proteomes" id="UP000249829"/>
    </source>
</evidence>
<dbReference type="EMBL" id="KZ825138">
    <property type="protein sequence ID" value="PYI18990.1"/>
    <property type="molecule type" value="Genomic_DNA"/>
</dbReference>
<evidence type="ECO:0000256" key="1">
    <source>
        <dbReference type="SAM" id="SignalP"/>
    </source>
</evidence>
<feature type="chain" id="PRO_5016129509" evidence="1">
    <location>
        <begin position="20"/>
        <end position="74"/>
    </location>
</feature>
<accession>A0A2V5HRV5</accession>
<sequence length="74" mass="7491">MKTWIFLLAAVAAVANAAADNVDAGAESSLAGVEKRCVGGKTLALLDNSLRSKPVPRMLIVAVELARPGSATAA</sequence>
<name>A0A2V5HRV5_ASPV1</name>
<feature type="signal peptide" evidence="1">
    <location>
        <begin position="1"/>
        <end position="19"/>
    </location>
</feature>
<evidence type="ECO:0000313" key="2">
    <source>
        <dbReference type="EMBL" id="PYI18990.1"/>
    </source>
</evidence>
<gene>
    <name evidence="2" type="ORF">BO99DRAFT_432939</name>
</gene>
<dbReference type="Proteomes" id="UP000249829">
    <property type="component" value="Unassembled WGS sequence"/>
</dbReference>
<reference evidence="2 3" key="1">
    <citation type="submission" date="2018-02" db="EMBL/GenBank/DDBJ databases">
        <title>The genomes of Aspergillus section Nigri reveals drivers in fungal speciation.</title>
        <authorList>
            <consortium name="DOE Joint Genome Institute"/>
            <person name="Vesth T.C."/>
            <person name="Nybo J."/>
            <person name="Theobald S."/>
            <person name="Brandl J."/>
            <person name="Frisvad J.C."/>
            <person name="Nielsen K.F."/>
            <person name="Lyhne E.K."/>
            <person name="Kogle M.E."/>
            <person name="Kuo A."/>
            <person name="Riley R."/>
            <person name="Clum A."/>
            <person name="Nolan M."/>
            <person name="Lipzen A."/>
            <person name="Salamov A."/>
            <person name="Henrissat B."/>
            <person name="Wiebenga A."/>
            <person name="De vries R.P."/>
            <person name="Grigoriev I.V."/>
            <person name="Mortensen U.H."/>
            <person name="Andersen M.R."/>
            <person name="Baker S.E."/>
        </authorList>
    </citation>
    <scope>NUCLEOTIDE SEQUENCE [LARGE SCALE GENOMIC DNA]</scope>
    <source>
        <strain evidence="2 3">CBS 115571</strain>
    </source>
</reference>
<protein>
    <submittedName>
        <fullName evidence="2">Uncharacterized protein</fullName>
    </submittedName>
</protein>
<proteinExistence type="predicted"/>
<organism evidence="2 3">
    <name type="scientific">Aspergillus violaceofuscus (strain CBS 115571)</name>
    <dbReference type="NCBI Taxonomy" id="1450538"/>
    <lineage>
        <taxon>Eukaryota</taxon>
        <taxon>Fungi</taxon>
        <taxon>Dikarya</taxon>
        <taxon>Ascomycota</taxon>
        <taxon>Pezizomycotina</taxon>
        <taxon>Eurotiomycetes</taxon>
        <taxon>Eurotiomycetidae</taxon>
        <taxon>Eurotiales</taxon>
        <taxon>Aspergillaceae</taxon>
        <taxon>Aspergillus</taxon>
    </lineage>
</organism>
<keyword evidence="1" id="KW-0732">Signal</keyword>